<evidence type="ECO:0000256" key="2">
    <source>
        <dbReference type="ARBA" id="ARBA00022737"/>
    </source>
</evidence>
<reference evidence="9 10" key="1">
    <citation type="submission" date="2015-01" db="EMBL/GenBank/DDBJ databases">
        <title>The Genome Sequence of Exophiala spinifera CBS89968.</title>
        <authorList>
            <consortium name="The Broad Institute Genomics Platform"/>
            <person name="Cuomo C."/>
            <person name="de Hoog S."/>
            <person name="Gorbushina A."/>
            <person name="Stielow B."/>
            <person name="Teixiera M."/>
            <person name="Abouelleil A."/>
            <person name="Chapman S.B."/>
            <person name="Priest M."/>
            <person name="Young S.K."/>
            <person name="Wortman J."/>
            <person name="Nusbaum C."/>
            <person name="Birren B."/>
        </authorList>
    </citation>
    <scope>NUCLEOTIDE SEQUENCE [LARGE SCALE GENOMIC DNA]</scope>
    <source>
        <strain evidence="9 10">CBS 89968</strain>
    </source>
</reference>
<dbReference type="FunFam" id="3.30.160.60:FF:000125">
    <property type="entry name" value="Putative zinc finger protein 143"/>
    <property type="match status" value="1"/>
</dbReference>
<dbReference type="GO" id="GO:0000785">
    <property type="term" value="C:chromatin"/>
    <property type="evidence" value="ECO:0007669"/>
    <property type="project" value="TreeGrafter"/>
</dbReference>
<keyword evidence="4" id="KW-0862">Zinc</keyword>
<dbReference type="SMART" id="SM00355">
    <property type="entry name" value="ZnF_C2H2"/>
    <property type="match status" value="3"/>
</dbReference>
<feature type="domain" description="C2H2-type" evidence="8">
    <location>
        <begin position="201"/>
        <end position="230"/>
    </location>
</feature>
<dbReference type="RefSeq" id="XP_016230464.1">
    <property type="nucleotide sequence ID" value="XM_016385520.1"/>
</dbReference>
<dbReference type="Pfam" id="PF00096">
    <property type="entry name" value="zf-C2H2"/>
    <property type="match status" value="2"/>
</dbReference>
<evidence type="ECO:0000256" key="5">
    <source>
        <dbReference type="ARBA" id="ARBA00023242"/>
    </source>
</evidence>
<dbReference type="FunFam" id="3.30.160.60:FF:000446">
    <property type="entry name" value="Zinc finger protein"/>
    <property type="match status" value="1"/>
</dbReference>
<evidence type="ECO:0000259" key="8">
    <source>
        <dbReference type="PROSITE" id="PS50157"/>
    </source>
</evidence>
<keyword evidence="2" id="KW-0677">Repeat</keyword>
<dbReference type="Gene3D" id="3.30.160.60">
    <property type="entry name" value="Classic Zinc Finger"/>
    <property type="match status" value="3"/>
</dbReference>
<dbReference type="VEuPathDB" id="FungiDB:PV08_11210"/>
<dbReference type="InterPro" id="IPR013087">
    <property type="entry name" value="Znf_C2H2_type"/>
</dbReference>
<protein>
    <recommendedName>
        <fullName evidence="8">C2H2-type domain-containing protein</fullName>
    </recommendedName>
</protein>
<feature type="domain" description="C2H2-type" evidence="8">
    <location>
        <begin position="231"/>
        <end position="260"/>
    </location>
</feature>
<dbReference type="PANTHER" id="PTHR14003">
    <property type="entry name" value="TRANSCRIPTIONAL REPRESSOR PROTEIN YY"/>
    <property type="match status" value="1"/>
</dbReference>
<dbReference type="Proteomes" id="UP000053328">
    <property type="component" value="Unassembled WGS sequence"/>
</dbReference>
<dbReference type="OrthoDB" id="427030at2759"/>
<dbReference type="PROSITE" id="PS50157">
    <property type="entry name" value="ZINC_FINGER_C2H2_2"/>
    <property type="match status" value="2"/>
</dbReference>
<evidence type="ECO:0000256" key="7">
    <source>
        <dbReference type="SAM" id="MobiDB-lite"/>
    </source>
</evidence>
<name>A0A0D2AU26_9EURO</name>
<dbReference type="PANTHER" id="PTHR14003:SF23">
    <property type="entry name" value="ZINC FINGER PROTEIN 143"/>
    <property type="match status" value="1"/>
</dbReference>
<evidence type="ECO:0000256" key="6">
    <source>
        <dbReference type="PROSITE-ProRule" id="PRU00042"/>
    </source>
</evidence>
<dbReference type="GO" id="GO:0000981">
    <property type="term" value="F:DNA-binding transcription factor activity, RNA polymerase II-specific"/>
    <property type="evidence" value="ECO:0007669"/>
    <property type="project" value="UniProtKB-ARBA"/>
</dbReference>
<feature type="compositionally biased region" description="Basic residues" evidence="7">
    <location>
        <begin position="251"/>
        <end position="264"/>
    </location>
</feature>
<proteinExistence type="predicted"/>
<evidence type="ECO:0000256" key="3">
    <source>
        <dbReference type="ARBA" id="ARBA00022771"/>
    </source>
</evidence>
<dbReference type="HOGENOM" id="CLU_771604_0_0_1"/>
<dbReference type="AlphaFoldDB" id="A0A0D2AU26"/>
<feature type="region of interest" description="Disordered" evidence="7">
    <location>
        <begin position="148"/>
        <end position="168"/>
    </location>
</feature>
<sequence>MAYNSTSEQLDWHMQQMRQWMVPTPISVPANSNALVNSQAFPQDFYPQNIPSNDVYNYNAYTSPLATPPVTQVPPVPILQRRTHSFPPFSDYDMTLNYLSADHGSTTEPSWMADDGGNFDDGLSVYSESPSSYFSSDLSELPRLGSIISSGQTTPPTGLAVSSSLPEPRSEVDSLMKTLQPVQTMQRQIPTGDPKGKARKFICSYANCGKSFSQPTHLKIHLRSHTGEKPYVCSVPTCQQTFSQLGNLRTHERRHIGQRPNRKRSSSDPGTNARKYECKLDACRVGEGGKVFTQLGNLKAHMNKFHKETLARLAHQFSTNEAVLPHEEELREYFQDLYKHSNKGIKGRGKGRKVEVIVPS</sequence>
<keyword evidence="3 6" id="KW-0863">Zinc-finger</keyword>
<organism evidence="9 10">
    <name type="scientific">Exophiala spinifera</name>
    <dbReference type="NCBI Taxonomy" id="91928"/>
    <lineage>
        <taxon>Eukaryota</taxon>
        <taxon>Fungi</taxon>
        <taxon>Dikarya</taxon>
        <taxon>Ascomycota</taxon>
        <taxon>Pezizomycotina</taxon>
        <taxon>Eurotiomycetes</taxon>
        <taxon>Chaetothyriomycetidae</taxon>
        <taxon>Chaetothyriales</taxon>
        <taxon>Herpotrichiellaceae</taxon>
        <taxon>Exophiala</taxon>
    </lineage>
</organism>
<evidence type="ECO:0000256" key="1">
    <source>
        <dbReference type="ARBA" id="ARBA00022723"/>
    </source>
</evidence>
<feature type="compositionally biased region" description="Polar residues" evidence="7">
    <location>
        <begin position="148"/>
        <end position="165"/>
    </location>
</feature>
<keyword evidence="10" id="KW-1185">Reference proteome</keyword>
<evidence type="ECO:0000313" key="9">
    <source>
        <dbReference type="EMBL" id="KIW10248.1"/>
    </source>
</evidence>
<dbReference type="GO" id="GO:0008270">
    <property type="term" value="F:zinc ion binding"/>
    <property type="evidence" value="ECO:0007669"/>
    <property type="project" value="UniProtKB-KW"/>
</dbReference>
<evidence type="ECO:0000256" key="4">
    <source>
        <dbReference type="ARBA" id="ARBA00022833"/>
    </source>
</evidence>
<dbReference type="GeneID" id="27338293"/>
<keyword evidence="5" id="KW-0539">Nucleus</keyword>
<dbReference type="SUPFAM" id="SSF57667">
    <property type="entry name" value="beta-beta-alpha zinc fingers"/>
    <property type="match status" value="1"/>
</dbReference>
<accession>A0A0D2AU26</accession>
<gene>
    <name evidence="9" type="ORF">PV08_11210</name>
</gene>
<dbReference type="GO" id="GO:0005667">
    <property type="term" value="C:transcription regulator complex"/>
    <property type="evidence" value="ECO:0007669"/>
    <property type="project" value="TreeGrafter"/>
</dbReference>
<dbReference type="EMBL" id="KN847500">
    <property type="protein sequence ID" value="KIW10248.1"/>
    <property type="molecule type" value="Genomic_DNA"/>
</dbReference>
<evidence type="ECO:0000313" key="10">
    <source>
        <dbReference type="Proteomes" id="UP000053328"/>
    </source>
</evidence>
<dbReference type="GO" id="GO:0000978">
    <property type="term" value="F:RNA polymerase II cis-regulatory region sequence-specific DNA binding"/>
    <property type="evidence" value="ECO:0007669"/>
    <property type="project" value="TreeGrafter"/>
</dbReference>
<feature type="region of interest" description="Disordered" evidence="7">
    <location>
        <begin position="250"/>
        <end position="273"/>
    </location>
</feature>
<dbReference type="STRING" id="91928.A0A0D2AU26"/>
<keyword evidence="1" id="KW-0479">Metal-binding</keyword>
<dbReference type="InterPro" id="IPR036236">
    <property type="entry name" value="Znf_C2H2_sf"/>
</dbReference>
<dbReference type="PROSITE" id="PS00028">
    <property type="entry name" value="ZINC_FINGER_C2H2_1"/>
    <property type="match status" value="2"/>
</dbReference>